<dbReference type="Proteomes" id="UP000832097">
    <property type="component" value="Chromosome"/>
</dbReference>
<evidence type="ECO:0000313" key="2">
    <source>
        <dbReference type="EMBL" id="UOE45944.1"/>
    </source>
</evidence>
<gene>
    <name evidence="2" type="ORF">MTO99_09445</name>
</gene>
<evidence type="ECO:0000256" key="1">
    <source>
        <dbReference type="SAM" id="MobiDB-lite"/>
    </source>
</evidence>
<protein>
    <recommendedName>
        <fullName evidence="4">Integrase</fullName>
    </recommendedName>
</protein>
<dbReference type="RefSeq" id="WP_243558699.1">
    <property type="nucleotide sequence ID" value="NZ_CP094528.1"/>
</dbReference>
<organism evidence="2 3">
    <name type="scientific">Agromyces larvae</name>
    <dbReference type="NCBI Taxonomy" id="2929802"/>
    <lineage>
        <taxon>Bacteria</taxon>
        <taxon>Bacillati</taxon>
        <taxon>Actinomycetota</taxon>
        <taxon>Actinomycetes</taxon>
        <taxon>Micrococcales</taxon>
        <taxon>Microbacteriaceae</taxon>
        <taxon>Agromyces</taxon>
    </lineage>
</organism>
<evidence type="ECO:0000313" key="3">
    <source>
        <dbReference type="Proteomes" id="UP000832097"/>
    </source>
</evidence>
<sequence>MSKRANRRITTGPVTHDYRPNPRSSYWATYTLYRNGRRIYTVPHGIIWQAR</sequence>
<proteinExistence type="predicted"/>
<reference evidence="2 3" key="1">
    <citation type="submission" date="2022-03" db="EMBL/GenBank/DDBJ databases">
        <title>Mucilaginibacter sp. isolated from the gut of Protaetia brevitarsis seulensis larvae.</title>
        <authorList>
            <person name="Won M."/>
            <person name="Kim S.-J."/>
            <person name="Kwon S.-W."/>
        </authorList>
    </citation>
    <scope>NUCLEOTIDE SEQUENCE [LARGE SCALE GENOMIC DNA]</scope>
    <source>
        <strain evidence="2 3">CFWR-12</strain>
    </source>
</reference>
<accession>A0ABY4C4P9</accession>
<feature type="region of interest" description="Disordered" evidence="1">
    <location>
        <begin position="1"/>
        <end position="21"/>
    </location>
</feature>
<dbReference type="EMBL" id="CP094528">
    <property type="protein sequence ID" value="UOE45944.1"/>
    <property type="molecule type" value="Genomic_DNA"/>
</dbReference>
<keyword evidence="3" id="KW-1185">Reference proteome</keyword>
<evidence type="ECO:0008006" key="4">
    <source>
        <dbReference type="Google" id="ProtNLM"/>
    </source>
</evidence>
<name>A0ABY4C4P9_9MICO</name>